<accession>A0A919LAE9</accession>
<dbReference type="EMBL" id="BNEE01000006">
    <property type="protein sequence ID" value="GHI85938.1"/>
    <property type="molecule type" value="Genomic_DNA"/>
</dbReference>
<evidence type="ECO:0000313" key="3">
    <source>
        <dbReference type="Proteomes" id="UP000600026"/>
    </source>
</evidence>
<comment type="caution">
    <text evidence="2">The sequence shown here is derived from an EMBL/GenBank/DDBJ whole genome shotgun (WGS) entry which is preliminary data.</text>
</comment>
<gene>
    <name evidence="2" type="ORF">Sxan_33020</name>
</gene>
<dbReference type="AlphaFoldDB" id="A0A919LAE9"/>
<reference evidence="2" key="1">
    <citation type="submission" date="2020-09" db="EMBL/GenBank/DDBJ databases">
        <title>Whole genome shotgun sequence of Streptomyces xanthophaeus NBRC 12829.</title>
        <authorList>
            <person name="Komaki H."/>
            <person name="Tamura T."/>
        </authorList>
    </citation>
    <scope>NUCLEOTIDE SEQUENCE</scope>
    <source>
        <strain evidence="2">NBRC 12829</strain>
    </source>
</reference>
<evidence type="ECO:0000313" key="2">
    <source>
        <dbReference type="EMBL" id="GHI85938.1"/>
    </source>
</evidence>
<sequence length="147" mass="15498">MLRQGRAQGAAAPFPGFADVGLGLGLEFQLAGDVLRTAVAPGFTRSGSWLPLPRSGPPSFFLTREIAQERAGIEQDRKGSGPRFTAPRRLKALCDPDPSVERGWRGRRASEVVGLAQRGGYGAKNLVGGQGAGRLSAPRCAGSRERA</sequence>
<evidence type="ECO:0000256" key="1">
    <source>
        <dbReference type="SAM" id="MobiDB-lite"/>
    </source>
</evidence>
<dbReference type="Proteomes" id="UP000600026">
    <property type="component" value="Unassembled WGS sequence"/>
</dbReference>
<protein>
    <submittedName>
        <fullName evidence="2">Uncharacterized protein</fullName>
    </submittedName>
</protein>
<feature type="region of interest" description="Disordered" evidence="1">
    <location>
        <begin position="126"/>
        <end position="147"/>
    </location>
</feature>
<proteinExistence type="predicted"/>
<keyword evidence="3" id="KW-1185">Reference proteome</keyword>
<organism evidence="2 3">
    <name type="scientific">Streptomyces xanthophaeus</name>
    <dbReference type="NCBI Taxonomy" id="67385"/>
    <lineage>
        <taxon>Bacteria</taxon>
        <taxon>Bacillati</taxon>
        <taxon>Actinomycetota</taxon>
        <taxon>Actinomycetes</taxon>
        <taxon>Kitasatosporales</taxon>
        <taxon>Streptomycetaceae</taxon>
        <taxon>Streptomyces</taxon>
    </lineage>
</organism>
<name>A0A919LAE9_9ACTN</name>